<comment type="caution">
    <text evidence="14">The sequence shown here is derived from an EMBL/GenBank/DDBJ whole genome shotgun (WGS) entry which is preliminary data.</text>
</comment>
<evidence type="ECO:0000256" key="12">
    <source>
        <dbReference type="PIRSR" id="PIRSR610972-3"/>
    </source>
</evidence>
<protein>
    <recommendedName>
        <fullName evidence="9">Beta-phosphoglucomutase</fullName>
        <ecNumber evidence="8">5.4.2.6</ecNumber>
    </recommendedName>
</protein>
<evidence type="ECO:0000256" key="7">
    <source>
        <dbReference type="ARBA" id="ARBA00044926"/>
    </source>
</evidence>
<dbReference type="SUPFAM" id="SSF56784">
    <property type="entry name" value="HAD-like"/>
    <property type="match status" value="1"/>
</dbReference>
<dbReference type="Pfam" id="PF00702">
    <property type="entry name" value="Hydrolase"/>
    <property type="match status" value="1"/>
</dbReference>
<comment type="cofactor">
    <cofactor evidence="12">
        <name>Mg(2+)</name>
        <dbReference type="ChEBI" id="CHEBI:18420"/>
    </cofactor>
    <text evidence="12">Binds 2 magnesium ions per subunit.</text>
</comment>
<feature type="binding site" evidence="11">
    <location>
        <position position="145"/>
    </location>
    <ligand>
        <name>substrate</name>
    </ligand>
</feature>
<dbReference type="Proteomes" id="UP000824070">
    <property type="component" value="Unassembled WGS sequence"/>
</dbReference>
<dbReference type="InterPro" id="IPR010976">
    <property type="entry name" value="B-phosphoglucomutase_hydrolase"/>
</dbReference>
<dbReference type="InterPro" id="IPR010972">
    <property type="entry name" value="Beta-PGM"/>
</dbReference>
<feature type="binding site" evidence="11">
    <location>
        <begin position="114"/>
        <end position="118"/>
    </location>
    <ligand>
        <name>substrate</name>
    </ligand>
</feature>
<comment type="similarity">
    <text evidence="1">Belongs to the HAD-like hydrolase superfamily. CbbY/CbbZ/Gph/YieH family.</text>
</comment>
<feature type="site" description="Important for catalytic activity and assists the phosphoryl transfer reaction to Asp8 by balancing charge and orienting the reacting groups" evidence="13">
    <location>
        <position position="114"/>
    </location>
</feature>
<accession>A0A9D1LNM1</accession>
<feature type="binding site" evidence="12">
    <location>
        <position position="170"/>
    </location>
    <ligand>
        <name>Mg(2+)</name>
        <dbReference type="ChEBI" id="CHEBI:18420"/>
    </ligand>
</feature>
<gene>
    <name evidence="14" type="primary">pgmB</name>
    <name evidence="14" type="ORF">IAC52_02635</name>
</gene>
<dbReference type="InterPro" id="IPR051600">
    <property type="entry name" value="Beta-PGM-like"/>
</dbReference>
<dbReference type="SFLD" id="SFLDG01129">
    <property type="entry name" value="C1.5:_HAD__Beta-PGM__Phosphata"/>
    <property type="match status" value="1"/>
</dbReference>
<evidence type="ECO:0000313" key="15">
    <source>
        <dbReference type="Proteomes" id="UP000824070"/>
    </source>
</evidence>
<feature type="active site" description="Nucleophile" evidence="10">
    <location>
        <position position="8"/>
    </location>
</feature>
<evidence type="ECO:0000256" key="8">
    <source>
        <dbReference type="ARBA" id="ARBA00044968"/>
    </source>
</evidence>
<feature type="binding site" evidence="11">
    <location>
        <position position="75"/>
    </location>
    <ligand>
        <name>substrate</name>
    </ligand>
</feature>
<organism evidence="14 15">
    <name type="scientific">Candidatus Alloenteromonas pullicola</name>
    <dbReference type="NCBI Taxonomy" id="2840784"/>
    <lineage>
        <taxon>Bacteria</taxon>
        <taxon>Bacillati</taxon>
        <taxon>Bacillota</taxon>
        <taxon>Bacillota incertae sedis</taxon>
        <taxon>Candidatus Alloenteromonas</taxon>
    </lineage>
</organism>
<feature type="binding site" evidence="11">
    <location>
        <begin position="43"/>
        <end position="48"/>
    </location>
    <ligand>
        <name>substrate</name>
    </ligand>
</feature>
<evidence type="ECO:0000256" key="10">
    <source>
        <dbReference type="PIRSR" id="PIRSR610972-1"/>
    </source>
</evidence>
<dbReference type="NCBIfam" id="TIGR01990">
    <property type="entry name" value="bPGM"/>
    <property type="match status" value="1"/>
</dbReference>
<feature type="binding site" evidence="12">
    <location>
        <position position="10"/>
    </location>
    <ligand>
        <name>Mg(2+)</name>
        <dbReference type="ChEBI" id="CHEBI:18420"/>
    </ligand>
</feature>
<sequence length="211" mass="23302">MIKGIVFDLDGVLVFTDEYHYLAWKEVFNEEGLRFDREMNNKLRGVSRRDSLEIVLKENGASIPEQRKQRILKTKNDIYVAFLNDRLSPDSIDPKTRAALEEFRGRGIKLAVGSSSKNAKLILGKTGMLGMFDVICDGTMISNSKPDPEVFVKAASMIGLKPKDCIVVEDGEAGIIAAKRGGFIPVAIGSEISPELAEIRISSITDISRLI</sequence>
<feature type="active site" description="Proton donor/acceptor" evidence="10">
    <location>
        <position position="10"/>
    </location>
</feature>
<feature type="binding site" evidence="12">
    <location>
        <position position="8"/>
    </location>
    <ligand>
        <name>Mg(2+)</name>
        <dbReference type="ChEBI" id="CHEBI:18420"/>
    </ligand>
</feature>
<evidence type="ECO:0000256" key="5">
    <source>
        <dbReference type="ARBA" id="ARBA00023235"/>
    </source>
</evidence>
<dbReference type="GO" id="GO:0005975">
    <property type="term" value="P:carbohydrate metabolic process"/>
    <property type="evidence" value="ECO:0007669"/>
    <property type="project" value="InterPro"/>
</dbReference>
<evidence type="ECO:0000256" key="6">
    <source>
        <dbReference type="ARBA" id="ARBA00023277"/>
    </source>
</evidence>
<evidence type="ECO:0000256" key="13">
    <source>
        <dbReference type="PIRSR" id="PIRSR610972-4"/>
    </source>
</evidence>
<keyword evidence="2" id="KW-0597">Phosphoprotein</keyword>
<dbReference type="GO" id="GO:0000287">
    <property type="term" value="F:magnesium ion binding"/>
    <property type="evidence" value="ECO:0007669"/>
    <property type="project" value="InterPro"/>
</dbReference>
<dbReference type="GO" id="GO:0008801">
    <property type="term" value="F:beta-phosphoglucomutase activity"/>
    <property type="evidence" value="ECO:0007669"/>
    <property type="project" value="UniProtKB-EC"/>
</dbReference>
<dbReference type="InterPro" id="IPR036412">
    <property type="entry name" value="HAD-like_sf"/>
</dbReference>
<feature type="binding site" evidence="11">
    <location>
        <position position="51"/>
    </location>
    <ligand>
        <name>substrate</name>
    </ligand>
</feature>
<evidence type="ECO:0000256" key="11">
    <source>
        <dbReference type="PIRSR" id="PIRSR610972-2"/>
    </source>
</evidence>
<feature type="site" description="Important for catalytic activity and assists the phosphoryl transfer reaction to Asp8 by balancing charge and orienting the reacting groups" evidence="13">
    <location>
        <position position="145"/>
    </location>
</feature>
<dbReference type="NCBIfam" id="TIGR02009">
    <property type="entry name" value="PGMB-YQAB-SF"/>
    <property type="match status" value="1"/>
</dbReference>
<feature type="binding site" evidence="11">
    <location>
        <begin position="8"/>
        <end position="10"/>
    </location>
    <ligand>
        <name>substrate</name>
    </ligand>
</feature>
<feature type="binding site" evidence="12">
    <location>
        <position position="169"/>
    </location>
    <ligand>
        <name>Mg(2+)</name>
        <dbReference type="ChEBI" id="CHEBI:18420"/>
    </ligand>
</feature>
<evidence type="ECO:0000256" key="1">
    <source>
        <dbReference type="ARBA" id="ARBA00006171"/>
    </source>
</evidence>
<comment type="catalytic activity">
    <reaction evidence="7">
        <text>beta-D-glucose 1-phosphate = beta-D-glucose 6-phosphate</text>
        <dbReference type="Rhea" id="RHEA:20113"/>
        <dbReference type="ChEBI" id="CHEBI:57684"/>
        <dbReference type="ChEBI" id="CHEBI:58247"/>
        <dbReference type="EC" id="5.4.2.6"/>
    </reaction>
</comment>
<dbReference type="EMBL" id="DVMV01000018">
    <property type="protein sequence ID" value="HIU45176.1"/>
    <property type="molecule type" value="Genomic_DNA"/>
</dbReference>
<name>A0A9D1LNM1_9FIRM</name>
<dbReference type="InterPro" id="IPR006439">
    <property type="entry name" value="HAD-SF_hydro_IA"/>
</dbReference>
<dbReference type="InterPro" id="IPR023214">
    <property type="entry name" value="HAD_sf"/>
</dbReference>
<dbReference type="PANTHER" id="PTHR46193:SF18">
    <property type="entry name" value="HEXITOL PHOSPHATASE B"/>
    <property type="match status" value="1"/>
</dbReference>
<evidence type="ECO:0000313" key="14">
    <source>
        <dbReference type="EMBL" id="HIU45176.1"/>
    </source>
</evidence>
<evidence type="ECO:0000256" key="3">
    <source>
        <dbReference type="ARBA" id="ARBA00022723"/>
    </source>
</evidence>
<feature type="binding site" evidence="11">
    <location>
        <position position="24"/>
    </location>
    <ligand>
        <name>substrate</name>
    </ligand>
</feature>
<dbReference type="NCBIfam" id="TIGR01509">
    <property type="entry name" value="HAD-SF-IA-v3"/>
    <property type="match status" value="1"/>
</dbReference>
<dbReference type="CDD" id="cd02598">
    <property type="entry name" value="HAD_BPGM"/>
    <property type="match status" value="1"/>
</dbReference>
<dbReference type="SFLD" id="SFLDS00003">
    <property type="entry name" value="Haloacid_Dehalogenase"/>
    <property type="match status" value="1"/>
</dbReference>
<evidence type="ECO:0000256" key="9">
    <source>
        <dbReference type="ARBA" id="ARBA00044991"/>
    </source>
</evidence>
<dbReference type="PRINTS" id="PR00413">
    <property type="entry name" value="HADHALOGNASE"/>
</dbReference>
<dbReference type="InterPro" id="IPR023198">
    <property type="entry name" value="PGP-like_dom2"/>
</dbReference>
<reference evidence="14" key="2">
    <citation type="journal article" date="2021" name="PeerJ">
        <title>Extensive microbial diversity within the chicken gut microbiome revealed by metagenomics and culture.</title>
        <authorList>
            <person name="Gilroy R."/>
            <person name="Ravi A."/>
            <person name="Getino M."/>
            <person name="Pursley I."/>
            <person name="Horton D.L."/>
            <person name="Alikhan N.F."/>
            <person name="Baker D."/>
            <person name="Gharbi K."/>
            <person name="Hall N."/>
            <person name="Watson M."/>
            <person name="Adriaenssens E.M."/>
            <person name="Foster-Nyarko E."/>
            <person name="Jarju S."/>
            <person name="Secka A."/>
            <person name="Antonio M."/>
            <person name="Oren A."/>
            <person name="Chaudhuri R.R."/>
            <person name="La Ragione R."/>
            <person name="Hildebrand F."/>
            <person name="Pallen M.J."/>
        </authorList>
    </citation>
    <scope>NUCLEOTIDE SEQUENCE</scope>
    <source>
        <strain evidence="14">ChiGjej1B1-22543</strain>
    </source>
</reference>
<proteinExistence type="inferred from homology"/>
<evidence type="ECO:0000256" key="4">
    <source>
        <dbReference type="ARBA" id="ARBA00022842"/>
    </source>
</evidence>
<dbReference type="Gene3D" id="1.10.150.240">
    <property type="entry name" value="Putative phosphatase, domain 2"/>
    <property type="match status" value="1"/>
</dbReference>
<keyword evidence="6" id="KW-0119">Carbohydrate metabolism</keyword>
<dbReference type="Gene3D" id="3.40.50.1000">
    <property type="entry name" value="HAD superfamily/HAD-like"/>
    <property type="match status" value="1"/>
</dbReference>
<reference evidence="14" key="1">
    <citation type="submission" date="2020-10" db="EMBL/GenBank/DDBJ databases">
        <authorList>
            <person name="Gilroy R."/>
        </authorList>
    </citation>
    <scope>NUCLEOTIDE SEQUENCE</scope>
    <source>
        <strain evidence="14">ChiGjej1B1-22543</strain>
    </source>
</reference>
<dbReference type="EC" id="5.4.2.6" evidence="8"/>
<dbReference type="AlphaFoldDB" id="A0A9D1LNM1"/>
<keyword evidence="3 12" id="KW-0479">Metal-binding</keyword>
<dbReference type="PANTHER" id="PTHR46193">
    <property type="entry name" value="6-PHOSPHOGLUCONATE PHOSPHATASE"/>
    <property type="match status" value="1"/>
</dbReference>
<keyword evidence="4 12" id="KW-0460">Magnesium</keyword>
<keyword evidence="5 14" id="KW-0413">Isomerase</keyword>
<evidence type="ECO:0000256" key="2">
    <source>
        <dbReference type="ARBA" id="ARBA00022553"/>
    </source>
</evidence>